<dbReference type="PANTHER" id="PTHR34883">
    <property type="entry name" value="SERINE-RICH PROTEIN, PUTATIVE-RELATED-RELATED"/>
    <property type="match status" value="1"/>
</dbReference>
<evidence type="ECO:0000256" key="2">
    <source>
        <dbReference type="ARBA" id="ARBA00023008"/>
    </source>
</evidence>
<keyword evidence="4" id="KW-0732">Signal</keyword>
<dbReference type="InterPro" id="IPR008972">
    <property type="entry name" value="Cupredoxin"/>
</dbReference>
<feature type="signal peptide" evidence="4">
    <location>
        <begin position="1"/>
        <end position="15"/>
    </location>
</feature>
<dbReference type="InterPro" id="IPR052953">
    <property type="entry name" value="Ser-rich/MCO-related"/>
</dbReference>
<feature type="chain" id="PRO_5016669435" description="Blue (type 1) copper domain-containing protein" evidence="4">
    <location>
        <begin position="16"/>
        <end position="217"/>
    </location>
</feature>
<organism evidence="6 7">
    <name type="scientific">Stemphylium lycopersici</name>
    <name type="common">Tomato gray leaf spot disease fungus</name>
    <name type="synonym">Thyrospora lycopersici</name>
    <dbReference type="NCBI Taxonomy" id="183478"/>
    <lineage>
        <taxon>Eukaryota</taxon>
        <taxon>Fungi</taxon>
        <taxon>Dikarya</taxon>
        <taxon>Ascomycota</taxon>
        <taxon>Pezizomycotina</taxon>
        <taxon>Dothideomycetes</taxon>
        <taxon>Pleosporomycetidae</taxon>
        <taxon>Pleosporales</taxon>
        <taxon>Pleosporineae</taxon>
        <taxon>Pleosporaceae</taxon>
        <taxon>Stemphylium</taxon>
    </lineage>
</organism>
<dbReference type="Gene3D" id="2.60.40.420">
    <property type="entry name" value="Cupredoxins - blue copper proteins"/>
    <property type="match status" value="1"/>
</dbReference>
<dbReference type="Pfam" id="PF00127">
    <property type="entry name" value="Copper-bind"/>
    <property type="match status" value="1"/>
</dbReference>
<proteinExistence type="predicted"/>
<evidence type="ECO:0000256" key="4">
    <source>
        <dbReference type="SAM" id="SignalP"/>
    </source>
</evidence>
<feature type="region of interest" description="Disordered" evidence="3">
    <location>
        <begin position="157"/>
        <end position="197"/>
    </location>
</feature>
<evidence type="ECO:0000256" key="1">
    <source>
        <dbReference type="ARBA" id="ARBA00022723"/>
    </source>
</evidence>
<dbReference type="STRING" id="183478.A0A364MRU2"/>
<keyword evidence="7" id="KW-1185">Reference proteome</keyword>
<reference evidence="7" key="1">
    <citation type="submission" date="2018-05" db="EMBL/GenBank/DDBJ databases">
        <title>Draft genome sequence of Stemphylium lycopersici strain CIDEFI 213.</title>
        <authorList>
            <person name="Medina R."/>
            <person name="Franco M.E.E."/>
            <person name="Lucentini C.G."/>
            <person name="Saparrat M.C.N."/>
            <person name="Balatti P.A."/>
        </authorList>
    </citation>
    <scope>NUCLEOTIDE SEQUENCE [LARGE SCALE GENOMIC DNA]</scope>
    <source>
        <strain evidence="7">CIDEFI 213</strain>
    </source>
</reference>
<dbReference type="PANTHER" id="PTHR34883:SF15">
    <property type="entry name" value="EXTRACELLULAR SERINE-RICH PROTEIN"/>
    <property type="match status" value="1"/>
</dbReference>
<evidence type="ECO:0000313" key="7">
    <source>
        <dbReference type="Proteomes" id="UP000249619"/>
    </source>
</evidence>
<name>A0A364MRU2_STELY</name>
<gene>
    <name evidence="6" type="ORF">DDE83_008987</name>
</gene>
<dbReference type="EMBL" id="QGDH01000297">
    <property type="protein sequence ID" value="RAR01112.1"/>
    <property type="molecule type" value="Genomic_DNA"/>
</dbReference>
<dbReference type="Proteomes" id="UP000249619">
    <property type="component" value="Unassembled WGS sequence"/>
</dbReference>
<dbReference type="AlphaFoldDB" id="A0A364MRU2"/>
<sequence>MYRVLLPAILPFASAAVHTVKVGENGLSFSPQTISASKGDSVVFELYPGHNVVQGKFSDPCKTSDSDFYSGEYSDTDKGAKKFVVNVTSTDPVYYYCGTSDHCENGMVGGMNVPTSGDDTIDAYSKAAAKVKTSDLPKDMRGGKLLDDTQIASLNGTSSASASASASKSDASETSKHSATKTSSAAKETHTNGAAGVSSSQFSGIVAVVLGVAASFV</sequence>
<evidence type="ECO:0000313" key="6">
    <source>
        <dbReference type="EMBL" id="RAR01112.1"/>
    </source>
</evidence>
<dbReference type="OrthoDB" id="2331100at2759"/>
<evidence type="ECO:0000259" key="5">
    <source>
        <dbReference type="Pfam" id="PF00127"/>
    </source>
</evidence>
<feature type="compositionally biased region" description="Low complexity" evidence="3">
    <location>
        <begin position="158"/>
        <end position="169"/>
    </location>
</feature>
<dbReference type="GO" id="GO:0005507">
    <property type="term" value="F:copper ion binding"/>
    <property type="evidence" value="ECO:0007669"/>
    <property type="project" value="InterPro"/>
</dbReference>
<dbReference type="GO" id="GO:0009055">
    <property type="term" value="F:electron transfer activity"/>
    <property type="evidence" value="ECO:0007669"/>
    <property type="project" value="InterPro"/>
</dbReference>
<comment type="caution">
    <text evidence="6">The sequence shown here is derived from an EMBL/GenBank/DDBJ whole genome shotgun (WGS) entry which is preliminary data.</text>
</comment>
<dbReference type="CDD" id="cd00920">
    <property type="entry name" value="Cupredoxin"/>
    <property type="match status" value="1"/>
</dbReference>
<keyword evidence="2" id="KW-0186">Copper</keyword>
<feature type="domain" description="Blue (type 1) copper" evidence="5">
    <location>
        <begin position="19"/>
        <end position="113"/>
    </location>
</feature>
<protein>
    <recommendedName>
        <fullName evidence="5">Blue (type 1) copper domain-containing protein</fullName>
    </recommendedName>
</protein>
<evidence type="ECO:0000256" key="3">
    <source>
        <dbReference type="SAM" id="MobiDB-lite"/>
    </source>
</evidence>
<dbReference type="SUPFAM" id="SSF49503">
    <property type="entry name" value="Cupredoxins"/>
    <property type="match status" value="1"/>
</dbReference>
<keyword evidence="1" id="KW-0479">Metal-binding</keyword>
<accession>A0A364MRU2</accession>
<dbReference type="InterPro" id="IPR000923">
    <property type="entry name" value="BlueCu_1"/>
</dbReference>